<sequence>MNPQCMTYLELADFLNLSPGTVRNNWRSYPHFFVTPASFKSENLRGARFNQDDILQYFKMLTENNNGNTRNREKEWSRVPSLLQVSGAPVLKNLLQPKRGKGVGARRKTGSQSAASYASEFDVFPC</sequence>
<proteinExistence type="predicted"/>
<organism evidence="1">
    <name type="scientific">uncultured Desulfovibrio sp</name>
    <dbReference type="NCBI Taxonomy" id="167968"/>
    <lineage>
        <taxon>Bacteria</taxon>
        <taxon>Pseudomonadati</taxon>
        <taxon>Thermodesulfobacteriota</taxon>
        <taxon>Desulfovibrionia</taxon>
        <taxon>Desulfovibrionales</taxon>
        <taxon>Desulfovibrionaceae</taxon>
        <taxon>Desulfovibrio</taxon>
        <taxon>environmental samples</taxon>
    </lineage>
</organism>
<accession>A0A212L7S6</accession>
<dbReference type="AlphaFoldDB" id="A0A212L7S6"/>
<gene>
    <name evidence="1" type="ORF">KL86DES1_21393</name>
</gene>
<name>A0A212L7S6_9BACT</name>
<evidence type="ECO:0000313" key="1">
    <source>
        <dbReference type="EMBL" id="SCM73578.1"/>
    </source>
</evidence>
<reference evidence="1" key="1">
    <citation type="submission" date="2016-08" db="EMBL/GenBank/DDBJ databases">
        <authorList>
            <person name="Seilhamer J.J."/>
        </authorList>
    </citation>
    <scope>NUCLEOTIDE SEQUENCE</scope>
    <source>
        <strain evidence="1">86-1</strain>
    </source>
</reference>
<protein>
    <submittedName>
        <fullName evidence="1">Uncharacterized protein</fullName>
    </submittedName>
</protein>
<dbReference type="EMBL" id="FMJC01000002">
    <property type="protein sequence ID" value="SCM73578.1"/>
    <property type="molecule type" value="Genomic_DNA"/>
</dbReference>